<organism evidence="8 9">
    <name type="scientific">Sphingobacterium bovistauri</name>
    <dbReference type="NCBI Taxonomy" id="2781959"/>
    <lineage>
        <taxon>Bacteria</taxon>
        <taxon>Pseudomonadati</taxon>
        <taxon>Bacteroidota</taxon>
        <taxon>Sphingobacteriia</taxon>
        <taxon>Sphingobacteriales</taxon>
        <taxon>Sphingobacteriaceae</taxon>
        <taxon>Sphingobacterium</taxon>
    </lineage>
</organism>
<proteinExistence type="predicted"/>
<protein>
    <submittedName>
        <fullName evidence="8">PLDc N-terminal domain-containing protein</fullName>
    </submittedName>
</protein>
<feature type="transmembrane region" description="Helical" evidence="6">
    <location>
        <begin position="51"/>
        <end position="71"/>
    </location>
</feature>
<dbReference type="Proteomes" id="UP001165302">
    <property type="component" value="Unassembled WGS sequence"/>
</dbReference>
<feature type="transmembrane region" description="Helical" evidence="6">
    <location>
        <begin position="14"/>
        <end position="39"/>
    </location>
</feature>
<evidence type="ECO:0000256" key="4">
    <source>
        <dbReference type="ARBA" id="ARBA00022989"/>
    </source>
</evidence>
<evidence type="ECO:0000313" key="8">
    <source>
        <dbReference type="EMBL" id="MCA5004424.1"/>
    </source>
</evidence>
<evidence type="ECO:0000256" key="2">
    <source>
        <dbReference type="ARBA" id="ARBA00022475"/>
    </source>
</evidence>
<reference evidence="8" key="1">
    <citation type="submission" date="2020-10" db="EMBL/GenBank/DDBJ databases">
        <authorList>
            <person name="Lu T."/>
            <person name="Wang Q."/>
            <person name="Han X."/>
        </authorList>
    </citation>
    <scope>NUCLEOTIDE SEQUENCE</scope>
    <source>
        <strain evidence="8">WQ 366</strain>
    </source>
</reference>
<dbReference type="RefSeq" id="WP_225551762.1">
    <property type="nucleotide sequence ID" value="NZ_JADEYP010000005.1"/>
</dbReference>
<comment type="caution">
    <text evidence="8">The sequence shown here is derived from an EMBL/GenBank/DDBJ whole genome shotgun (WGS) entry which is preliminary data.</text>
</comment>
<keyword evidence="5 6" id="KW-0472">Membrane</keyword>
<dbReference type="EMBL" id="JADEYP010000005">
    <property type="protein sequence ID" value="MCA5004424.1"/>
    <property type="molecule type" value="Genomic_DNA"/>
</dbReference>
<dbReference type="InterPro" id="IPR027379">
    <property type="entry name" value="CLS_N"/>
</dbReference>
<gene>
    <name evidence="8" type="ORF">IPZ78_04525</name>
</gene>
<dbReference type="Pfam" id="PF13396">
    <property type="entry name" value="PLDc_N"/>
    <property type="match status" value="1"/>
</dbReference>
<keyword evidence="9" id="KW-1185">Reference proteome</keyword>
<name>A0ABS7Z6R9_9SPHI</name>
<keyword evidence="4 6" id="KW-1133">Transmembrane helix</keyword>
<keyword evidence="3 6" id="KW-0812">Transmembrane</keyword>
<feature type="domain" description="Cardiolipin synthase N-terminal" evidence="7">
    <location>
        <begin position="30"/>
        <end position="70"/>
    </location>
</feature>
<evidence type="ECO:0000259" key="7">
    <source>
        <dbReference type="Pfam" id="PF13396"/>
    </source>
</evidence>
<keyword evidence="2" id="KW-1003">Cell membrane</keyword>
<sequence>MENLLFLNIGVNEFFLLITVLFLCLIPLFLMVIAFVDLFRRDFKYNSLDRLLIGLLILFTPILGSLIYLITIRKHFQLKIPTY</sequence>
<accession>A0ABS7Z6R9</accession>
<evidence type="ECO:0000256" key="3">
    <source>
        <dbReference type="ARBA" id="ARBA00022692"/>
    </source>
</evidence>
<evidence type="ECO:0000256" key="1">
    <source>
        <dbReference type="ARBA" id="ARBA00004651"/>
    </source>
</evidence>
<evidence type="ECO:0000256" key="5">
    <source>
        <dbReference type="ARBA" id="ARBA00023136"/>
    </source>
</evidence>
<comment type="subcellular location">
    <subcellularLocation>
        <location evidence="1">Cell membrane</location>
        <topology evidence="1">Multi-pass membrane protein</topology>
    </subcellularLocation>
</comment>
<evidence type="ECO:0000256" key="6">
    <source>
        <dbReference type="SAM" id="Phobius"/>
    </source>
</evidence>
<evidence type="ECO:0000313" key="9">
    <source>
        <dbReference type="Proteomes" id="UP001165302"/>
    </source>
</evidence>